<dbReference type="RefSeq" id="XP_007931083.1">
    <property type="nucleotide sequence ID" value="XM_007932892.1"/>
</dbReference>
<sequence>MTGDISHIRSGHAARTRLISDCGKDERPGGRTFVSVDSCQSGTVKPQCGTYQ</sequence>
<dbReference type="EMBL" id="KB446563">
    <property type="protein sequence ID" value="EME78812.1"/>
    <property type="molecule type" value="Genomic_DNA"/>
</dbReference>
<dbReference type="VEuPathDB" id="FungiDB:MYCFIDRAFT_157541"/>
<evidence type="ECO:0000256" key="1">
    <source>
        <dbReference type="SAM" id="MobiDB-lite"/>
    </source>
</evidence>
<dbReference type="HOGENOM" id="CLU_3088295_0_0_1"/>
<dbReference type="GeneID" id="19331906"/>
<dbReference type="Proteomes" id="UP000016932">
    <property type="component" value="Unassembled WGS sequence"/>
</dbReference>
<protein>
    <submittedName>
        <fullName evidence="2">Uncharacterized protein</fullName>
    </submittedName>
</protein>
<accession>M3AMZ7</accession>
<dbReference type="KEGG" id="pfj:MYCFIDRAFT_157541"/>
<evidence type="ECO:0000313" key="3">
    <source>
        <dbReference type="Proteomes" id="UP000016932"/>
    </source>
</evidence>
<feature type="region of interest" description="Disordered" evidence="1">
    <location>
        <begin position="19"/>
        <end position="42"/>
    </location>
</feature>
<reference evidence="2 3" key="1">
    <citation type="journal article" date="2012" name="PLoS Pathog.">
        <title>Diverse lifestyles and strategies of plant pathogenesis encoded in the genomes of eighteen Dothideomycetes fungi.</title>
        <authorList>
            <person name="Ohm R.A."/>
            <person name="Feau N."/>
            <person name="Henrissat B."/>
            <person name="Schoch C.L."/>
            <person name="Horwitz B.A."/>
            <person name="Barry K.W."/>
            <person name="Condon B.J."/>
            <person name="Copeland A.C."/>
            <person name="Dhillon B."/>
            <person name="Glaser F."/>
            <person name="Hesse C.N."/>
            <person name="Kosti I."/>
            <person name="LaButti K."/>
            <person name="Lindquist E.A."/>
            <person name="Lucas S."/>
            <person name="Salamov A.A."/>
            <person name="Bradshaw R.E."/>
            <person name="Ciuffetti L."/>
            <person name="Hamelin R.C."/>
            <person name="Kema G.H.J."/>
            <person name="Lawrence C."/>
            <person name="Scott J.A."/>
            <person name="Spatafora J.W."/>
            <person name="Turgeon B.G."/>
            <person name="de Wit P.J.G.M."/>
            <person name="Zhong S."/>
            <person name="Goodwin S.B."/>
            <person name="Grigoriev I.V."/>
        </authorList>
    </citation>
    <scope>NUCLEOTIDE SEQUENCE [LARGE SCALE GENOMIC DNA]</scope>
    <source>
        <strain evidence="2 3">CIRAD86</strain>
    </source>
</reference>
<name>M3AMZ7_PSEFD</name>
<evidence type="ECO:0000313" key="2">
    <source>
        <dbReference type="EMBL" id="EME78812.1"/>
    </source>
</evidence>
<organism evidence="2 3">
    <name type="scientific">Pseudocercospora fijiensis (strain CIRAD86)</name>
    <name type="common">Black leaf streak disease fungus</name>
    <name type="synonym">Mycosphaerella fijiensis</name>
    <dbReference type="NCBI Taxonomy" id="383855"/>
    <lineage>
        <taxon>Eukaryota</taxon>
        <taxon>Fungi</taxon>
        <taxon>Dikarya</taxon>
        <taxon>Ascomycota</taxon>
        <taxon>Pezizomycotina</taxon>
        <taxon>Dothideomycetes</taxon>
        <taxon>Dothideomycetidae</taxon>
        <taxon>Mycosphaerellales</taxon>
        <taxon>Mycosphaerellaceae</taxon>
        <taxon>Pseudocercospora</taxon>
    </lineage>
</organism>
<keyword evidence="3" id="KW-1185">Reference proteome</keyword>
<gene>
    <name evidence="2" type="ORF">MYCFIDRAFT_157541</name>
</gene>
<dbReference type="AlphaFoldDB" id="M3AMZ7"/>
<proteinExistence type="predicted"/>